<feature type="transmembrane region" description="Helical" evidence="6">
    <location>
        <begin position="195"/>
        <end position="217"/>
    </location>
</feature>
<dbReference type="InterPro" id="IPR036259">
    <property type="entry name" value="MFS_trans_sf"/>
</dbReference>
<comment type="caution">
    <text evidence="7">The sequence shown here is derived from an EMBL/GenBank/DDBJ whole genome shotgun (WGS) entry which is preliminary data.</text>
</comment>
<dbReference type="EMBL" id="BMHQ01000005">
    <property type="protein sequence ID" value="GGE15390.1"/>
    <property type="molecule type" value="Genomic_DNA"/>
</dbReference>
<dbReference type="Pfam" id="PF07690">
    <property type="entry name" value="MFS_1"/>
    <property type="match status" value="1"/>
</dbReference>
<keyword evidence="5 6" id="KW-0472">Membrane</keyword>
<keyword evidence="3 6" id="KW-0812">Transmembrane</keyword>
<feature type="transmembrane region" description="Helical" evidence="6">
    <location>
        <begin position="6"/>
        <end position="23"/>
    </location>
</feature>
<dbReference type="GO" id="GO:0015112">
    <property type="term" value="F:nitrate transmembrane transporter activity"/>
    <property type="evidence" value="ECO:0007669"/>
    <property type="project" value="InterPro"/>
</dbReference>
<feature type="transmembrane region" description="Helical" evidence="6">
    <location>
        <begin position="75"/>
        <end position="94"/>
    </location>
</feature>
<evidence type="ECO:0008006" key="9">
    <source>
        <dbReference type="Google" id="ProtNLM"/>
    </source>
</evidence>
<dbReference type="PANTHER" id="PTHR23515">
    <property type="entry name" value="HIGH-AFFINITY NITRATE TRANSPORTER 2.3"/>
    <property type="match status" value="1"/>
</dbReference>
<sequence length="240" mass="26157">MFGLTMIPLGLVLITFLLIAREAPDQPSAKQWQDYFHVLKQRDAWLFCFFYSITFGGFVGMASFLPIFFHDQYGLGKVATGDFVTLCVLAGSFFRPVGGWISDRVGGIRVLQVLYFLIASLFVVISLLLPFQYEIAVLFLVMSSLGLGNGAVFQLVPQRFREEIGMMTGIVGAAGGLGGFFLPSLLGVMKDTTGTYASGFIVLGVIVGAALVTMGVIGREWQTKLVVNRVRSTAEKEVLA</sequence>
<protein>
    <recommendedName>
        <fullName evidence="9">MFS transporter</fullName>
    </recommendedName>
</protein>
<dbReference type="InterPro" id="IPR044772">
    <property type="entry name" value="NO3_transporter"/>
</dbReference>
<evidence type="ECO:0000256" key="3">
    <source>
        <dbReference type="ARBA" id="ARBA00022692"/>
    </source>
</evidence>
<dbReference type="Proteomes" id="UP000625210">
    <property type="component" value="Unassembled WGS sequence"/>
</dbReference>
<feature type="transmembrane region" description="Helical" evidence="6">
    <location>
        <begin position="168"/>
        <end position="189"/>
    </location>
</feature>
<evidence type="ECO:0000256" key="5">
    <source>
        <dbReference type="ARBA" id="ARBA00023136"/>
    </source>
</evidence>
<evidence type="ECO:0000256" key="2">
    <source>
        <dbReference type="ARBA" id="ARBA00008432"/>
    </source>
</evidence>
<comment type="similarity">
    <text evidence="2">Belongs to the major facilitator superfamily. Nitrate/nitrite porter (TC 2.A.1.8) family.</text>
</comment>
<reference evidence="7" key="1">
    <citation type="journal article" date="2014" name="Int. J. Syst. Evol. Microbiol.">
        <title>Complete genome sequence of Corynebacterium casei LMG S-19264T (=DSM 44701T), isolated from a smear-ripened cheese.</title>
        <authorList>
            <consortium name="US DOE Joint Genome Institute (JGI-PGF)"/>
            <person name="Walter F."/>
            <person name="Albersmeier A."/>
            <person name="Kalinowski J."/>
            <person name="Ruckert C."/>
        </authorList>
    </citation>
    <scope>NUCLEOTIDE SEQUENCE</scope>
    <source>
        <strain evidence="7">CGMCC 1.15179</strain>
    </source>
</reference>
<keyword evidence="8" id="KW-1185">Reference proteome</keyword>
<evidence type="ECO:0000313" key="8">
    <source>
        <dbReference type="Proteomes" id="UP000625210"/>
    </source>
</evidence>
<dbReference type="AlphaFoldDB" id="A0A8J2YAK3"/>
<accession>A0A8J2YAK3</accession>
<gene>
    <name evidence="7" type="ORF">GCM10011571_16200</name>
</gene>
<organism evidence="7 8">
    <name type="scientific">Marinithermofilum abyssi</name>
    <dbReference type="NCBI Taxonomy" id="1571185"/>
    <lineage>
        <taxon>Bacteria</taxon>
        <taxon>Bacillati</taxon>
        <taxon>Bacillota</taxon>
        <taxon>Bacilli</taxon>
        <taxon>Bacillales</taxon>
        <taxon>Thermoactinomycetaceae</taxon>
        <taxon>Marinithermofilum</taxon>
    </lineage>
</organism>
<dbReference type="InterPro" id="IPR011701">
    <property type="entry name" value="MFS"/>
</dbReference>
<comment type="subcellular location">
    <subcellularLocation>
        <location evidence="1">Cell membrane</location>
        <topology evidence="1">Multi-pass membrane protein</topology>
    </subcellularLocation>
</comment>
<evidence type="ECO:0000256" key="1">
    <source>
        <dbReference type="ARBA" id="ARBA00004651"/>
    </source>
</evidence>
<name>A0A8J2YAK3_9BACL</name>
<proteinExistence type="inferred from homology"/>
<dbReference type="GO" id="GO:0005886">
    <property type="term" value="C:plasma membrane"/>
    <property type="evidence" value="ECO:0007669"/>
    <property type="project" value="UniProtKB-SubCell"/>
</dbReference>
<feature type="transmembrane region" description="Helical" evidence="6">
    <location>
        <begin position="106"/>
        <end position="129"/>
    </location>
</feature>
<reference evidence="7" key="2">
    <citation type="submission" date="2020-09" db="EMBL/GenBank/DDBJ databases">
        <authorList>
            <person name="Sun Q."/>
            <person name="Zhou Y."/>
        </authorList>
    </citation>
    <scope>NUCLEOTIDE SEQUENCE</scope>
    <source>
        <strain evidence="7">CGMCC 1.15179</strain>
    </source>
</reference>
<keyword evidence="4 6" id="KW-1133">Transmembrane helix</keyword>
<dbReference type="Gene3D" id="1.20.1250.20">
    <property type="entry name" value="MFS general substrate transporter like domains"/>
    <property type="match status" value="1"/>
</dbReference>
<dbReference type="SUPFAM" id="SSF103473">
    <property type="entry name" value="MFS general substrate transporter"/>
    <property type="match status" value="1"/>
</dbReference>
<evidence type="ECO:0000256" key="6">
    <source>
        <dbReference type="SAM" id="Phobius"/>
    </source>
</evidence>
<feature type="transmembrane region" description="Helical" evidence="6">
    <location>
        <begin position="135"/>
        <end position="156"/>
    </location>
</feature>
<evidence type="ECO:0000256" key="4">
    <source>
        <dbReference type="ARBA" id="ARBA00022989"/>
    </source>
</evidence>
<evidence type="ECO:0000313" key="7">
    <source>
        <dbReference type="EMBL" id="GGE15390.1"/>
    </source>
</evidence>
<feature type="transmembrane region" description="Helical" evidence="6">
    <location>
        <begin position="44"/>
        <end position="69"/>
    </location>
</feature>